<evidence type="ECO:0000259" key="5">
    <source>
        <dbReference type="PROSITE" id="PS51755"/>
    </source>
</evidence>
<feature type="DNA-binding region" description="OmpR/PhoB-type" evidence="4">
    <location>
        <begin position="132"/>
        <end position="232"/>
    </location>
</feature>
<name>A0ABS4CPB0_9ENTE</name>
<comment type="caution">
    <text evidence="6">The sequence shown here is derived from an EMBL/GenBank/DDBJ whole genome shotgun (WGS) entry which is preliminary data.</text>
</comment>
<organism evidence="6 7">
    <name type="scientific">Enterococcus larvae</name>
    <dbReference type="NCBI Taxonomy" id="2794352"/>
    <lineage>
        <taxon>Bacteria</taxon>
        <taxon>Bacillati</taxon>
        <taxon>Bacillota</taxon>
        <taxon>Bacilli</taxon>
        <taxon>Lactobacillales</taxon>
        <taxon>Enterococcaceae</taxon>
        <taxon>Enterococcus</taxon>
    </lineage>
</organism>
<gene>
    <name evidence="6" type="ORF">I6N96_19035</name>
</gene>
<dbReference type="InterPro" id="IPR001867">
    <property type="entry name" value="OmpR/PhoB-type_DNA-bd"/>
</dbReference>
<dbReference type="Proteomes" id="UP000673375">
    <property type="component" value="Unassembled WGS sequence"/>
</dbReference>
<sequence>MKAGIINLSADFAESYSKKLEKNNIHVIPLALDDFEQKISELDAVIVREIAVEDTVQTCSILIKLKEKTNADVWVFSSTPQKITRTVYLQLGALGILSEECDEDELQLIISNSLCRKGNKSDDSLRDGIDQEPDQAVQKLKLIPQNHGVQILGEKEITLTTLEYKVISLLYNNRNNVVTYGEIYERVWQKKYNNQKYRVANLIYHLREKMEDNPNGPSFIRTIRSKGYMLDLLAI</sequence>
<keyword evidence="3" id="KW-0804">Transcription</keyword>
<evidence type="ECO:0000256" key="2">
    <source>
        <dbReference type="ARBA" id="ARBA00023125"/>
    </source>
</evidence>
<accession>A0ABS4CPB0</accession>
<evidence type="ECO:0000313" key="6">
    <source>
        <dbReference type="EMBL" id="MBP1048393.1"/>
    </source>
</evidence>
<reference evidence="6 7" key="1">
    <citation type="submission" date="2020-12" db="EMBL/GenBank/DDBJ databases">
        <title>Vagococcus allomyrinae sp. nov. and Enterococcus lavae sp. nov., isolated from the larvae of Allomyrina dichotoma.</title>
        <authorList>
            <person name="Lee S.D."/>
        </authorList>
    </citation>
    <scope>NUCLEOTIDE SEQUENCE [LARGE SCALE GENOMIC DNA]</scope>
    <source>
        <strain evidence="6 7">BWM-S5</strain>
    </source>
</reference>
<feature type="domain" description="OmpR/PhoB-type" evidence="5">
    <location>
        <begin position="132"/>
        <end position="232"/>
    </location>
</feature>
<evidence type="ECO:0000256" key="4">
    <source>
        <dbReference type="PROSITE-ProRule" id="PRU01091"/>
    </source>
</evidence>
<evidence type="ECO:0000313" key="7">
    <source>
        <dbReference type="Proteomes" id="UP000673375"/>
    </source>
</evidence>
<keyword evidence="1" id="KW-0805">Transcription regulation</keyword>
<evidence type="ECO:0000256" key="1">
    <source>
        <dbReference type="ARBA" id="ARBA00023015"/>
    </source>
</evidence>
<proteinExistence type="predicted"/>
<dbReference type="SUPFAM" id="SSF46894">
    <property type="entry name" value="C-terminal effector domain of the bipartite response regulators"/>
    <property type="match status" value="1"/>
</dbReference>
<dbReference type="CDD" id="cd00383">
    <property type="entry name" value="trans_reg_C"/>
    <property type="match status" value="1"/>
</dbReference>
<dbReference type="PROSITE" id="PS51755">
    <property type="entry name" value="OMPR_PHOB"/>
    <property type="match status" value="1"/>
</dbReference>
<evidence type="ECO:0000256" key="3">
    <source>
        <dbReference type="ARBA" id="ARBA00023163"/>
    </source>
</evidence>
<dbReference type="Pfam" id="PF00486">
    <property type="entry name" value="Trans_reg_C"/>
    <property type="match status" value="1"/>
</dbReference>
<dbReference type="Gene3D" id="1.10.10.10">
    <property type="entry name" value="Winged helix-like DNA-binding domain superfamily/Winged helix DNA-binding domain"/>
    <property type="match status" value="1"/>
</dbReference>
<dbReference type="EMBL" id="JAEDXU010000015">
    <property type="protein sequence ID" value="MBP1048393.1"/>
    <property type="molecule type" value="Genomic_DNA"/>
</dbReference>
<dbReference type="InterPro" id="IPR036388">
    <property type="entry name" value="WH-like_DNA-bd_sf"/>
</dbReference>
<keyword evidence="7" id="KW-1185">Reference proteome</keyword>
<dbReference type="RefSeq" id="WP_209559157.1">
    <property type="nucleotide sequence ID" value="NZ_JAEDXU010000015.1"/>
</dbReference>
<dbReference type="InterPro" id="IPR016032">
    <property type="entry name" value="Sig_transdc_resp-reg_C-effctor"/>
</dbReference>
<keyword evidence="2 4" id="KW-0238">DNA-binding</keyword>
<protein>
    <submittedName>
        <fullName evidence="6">Response regulator transcription factor</fullName>
    </submittedName>
</protein>
<dbReference type="SMART" id="SM00862">
    <property type="entry name" value="Trans_reg_C"/>
    <property type="match status" value="1"/>
</dbReference>